<accession>A0A382ZSN5</accession>
<organism evidence="1">
    <name type="scientific">marine metagenome</name>
    <dbReference type="NCBI Taxonomy" id="408172"/>
    <lineage>
        <taxon>unclassified sequences</taxon>
        <taxon>metagenomes</taxon>
        <taxon>ecological metagenomes</taxon>
    </lineage>
</organism>
<reference evidence="1" key="1">
    <citation type="submission" date="2018-05" db="EMBL/GenBank/DDBJ databases">
        <authorList>
            <person name="Lanie J.A."/>
            <person name="Ng W.-L."/>
            <person name="Kazmierczak K.M."/>
            <person name="Andrzejewski T.M."/>
            <person name="Davidsen T.M."/>
            <person name="Wayne K.J."/>
            <person name="Tettelin H."/>
            <person name="Glass J.I."/>
            <person name="Rusch D."/>
            <person name="Podicherti R."/>
            <person name="Tsui H.-C.T."/>
            <person name="Winkler M.E."/>
        </authorList>
    </citation>
    <scope>NUCLEOTIDE SEQUENCE</scope>
</reference>
<dbReference type="EMBL" id="UINC01185802">
    <property type="protein sequence ID" value="SVD97688.1"/>
    <property type="molecule type" value="Genomic_DNA"/>
</dbReference>
<sequence>MQEEDAGAVSPVGKFGCEWTNLAGERMRSFLVLETWLQIHRDMGSSTRVLLRRDGMEFFRR</sequence>
<name>A0A382ZSN5_9ZZZZ</name>
<proteinExistence type="predicted"/>
<protein>
    <submittedName>
        <fullName evidence="1">Uncharacterized protein</fullName>
    </submittedName>
</protein>
<gene>
    <name evidence="1" type="ORF">METZ01_LOCUS450542</name>
</gene>
<dbReference type="AlphaFoldDB" id="A0A382ZSN5"/>
<evidence type="ECO:0000313" key="1">
    <source>
        <dbReference type="EMBL" id="SVD97688.1"/>
    </source>
</evidence>